<protein>
    <recommendedName>
        <fullName evidence="2">Pectate lyase superfamily protein</fullName>
    </recommendedName>
</protein>
<name>A0A6J5P559_9CAUD</name>
<gene>
    <name evidence="1" type="ORF">UFOVP826_46</name>
</gene>
<reference evidence="1" key="1">
    <citation type="submission" date="2020-04" db="EMBL/GenBank/DDBJ databases">
        <authorList>
            <person name="Chiriac C."/>
            <person name="Salcher M."/>
            <person name="Ghai R."/>
            <person name="Kavagutti S V."/>
        </authorList>
    </citation>
    <scope>NUCLEOTIDE SEQUENCE</scope>
</reference>
<proteinExistence type="predicted"/>
<sequence>MSYLPRGLLDRPQIIKTKQALNLPTLRAQDPPEGVDELFWAFVIKETDDPLTAGGIYYWDSNSFANDDGYYVIRPDNSLGNGRWIRFLVEAGETPQVSVLNFANVQPNNSLFNNGLGFVAAIDALRGTGISLFIPEGDYYFTTGFQVRTDVWVVGASAQAVNLIASVGGFTLVEQKSPLHLQAGITRVTLTGADATNPNSVAIDFPLLDGSTKIGATSYATDIYLGEGWYDGVRMLTECDCAIISGFRSTANFGRSFMYIDVPTAFSFAPSACVRISNHHIARQNPSVYRQNIYGIYLFGCDATGLDTNIINGFDHSFFIGQNTTVGGQRGLGIDLTTPHVEDLRPFVNTQPQRANSTAYTTSTERMFNNYVFTVTIAGTTASSPPTFNYTIGATTVDGTVTWTCVSRHSAEWVPSRVYQLGELVKPSATYVGYHAVFEVTVAGTGGLTEPTWPDAYDATITDGTATLKLTVKSEAFHFEANNFRTYTINDAYVLGNLNAVTIGGRASVVANRVIMQSDSRAFVRNALYCYALTERVDVLFDHCECVGNIIPYNVAPSDTFICVVNRKYGTAVDDNLEAVSLTDSGEYGAWFNKYKYLEIAGSGTLDLSRPGMIISSSTGTITVPAASRYHEGNVYRIQARHSNGVTVSFPASVVVNGETVSSVYLPRNGSYVEFGINNLSTIFILGIGPEYQATLNNSVASGTDGGTFTSGSWQTIPLNTEVTDAGQFVTLASNEFTLLPGAYVIDASAPGFKVNGFRIRIYNVTDATNLASGQTNYSAAADDVATYATVSRYISNTTSKTYRIEGYCNTTRATDGLGKAMGIASTNEIYARVSIQRLF</sequence>
<evidence type="ECO:0008006" key="2">
    <source>
        <dbReference type="Google" id="ProtNLM"/>
    </source>
</evidence>
<accession>A0A6J5P559</accession>
<evidence type="ECO:0000313" key="1">
    <source>
        <dbReference type="EMBL" id="CAB4164521.1"/>
    </source>
</evidence>
<organism evidence="1">
    <name type="scientific">uncultured Caudovirales phage</name>
    <dbReference type="NCBI Taxonomy" id="2100421"/>
    <lineage>
        <taxon>Viruses</taxon>
        <taxon>Duplodnaviria</taxon>
        <taxon>Heunggongvirae</taxon>
        <taxon>Uroviricota</taxon>
        <taxon>Caudoviricetes</taxon>
        <taxon>Peduoviridae</taxon>
        <taxon>Maltschvirus</taxon>
        <taxon>Maltschvirus maltsch</taxon>
    </lineage>
</organism>
<dbReference type="EMBL" id="LR796765">
    <property type="protein sequence ID" value="CAB4164521.1"/>
    <property type="molecule type" value="Genomic_DNA"/>
</dbReference>